<feature type="transmembrane region" description="Helical" evidence="6">
    <location>
        <begin position="59"/>
        <end position="78"/>
    </location>
</feature>
<dbReference type="UniPathway" id="UPA00085"/>
<dbReference type="CDD" id="cd03390">
    <property type="entry name" value="PAP2_containing_1_like"/>
    <property type="match status" value="1"/>
</dbReference>
<protein>
    <recommendedName>
        <fullName evidence="7">Phosphatidic acid phosphatase type 2/haloperoxidase domain-containing protein</fullName>
    </recommendedName>
</protein>
<dbReference type="EMBL" id="BLKM01003049">
    <property type="protein sequence ID" value="GFG41041.1"/>
    <property type="molecule type" value="Genomic_DNA"/>
</dbReference>
<dbReference type="Proteomes" id="UP000502823">
    <property type="component" value="Unassembled WGS sequence"/>
</dbReference>
<evidence type="ECO:0000256" key="4">
    <source>
        <dbReference type="ARBA" id="ARBA00022989"/>
    </source>
</evidence>
<dbReference type="PANTHER" id="PTHR10165:SF35">
    <property type="entry name" value="RE23632P"/>
    <property type="match status" value="1"/>
</dbReference>
<dbReference type="GO" id="GO:0008195">
    <property type="term" value="F:phosphatidate phosphatase activity"/>
    <property type="evidence" value="ECO:0007669"/>
    <property type="project" value="TreeGrafter"/>
</dbReference>
<dbReference type="Pfam" id="PF01569">
    <property type="entry name" value="PAP2"/>
    <property type="match status" value="1"/>
</dbReference>
<comment type="similarity">
    <text evidence="2">Belongs to the PA-phosphatase related phosphoesterase family.</text>
</comment>
<dbReference type="InterPro" id="IPR036938">
    <property type="entry name" value="PAP2/HPO_sf"/>
</dbReference>
<dbReference type="Gene3D" id="1.20.144.10">
    <property type="entry name" value="Phosphatidic acid phosphatase type 2/haloperoxidase"/>
    <property type="match status" value="1"/>
</dbReference>
<gene>
    <name evidence="8" type="ORF">Cfor_06811</name>
</gene>
<dbReference type="AlphaFoldDB" id="A0A6L2Q807"/>
<dbReference type="GO" id="GO:0016020">
    <property type="term" value="C:membrane"/>
    <property type="evidence" value="ECO:0007669"/>
    <property type="project" value="UniProtKB-SubCell"/>
</dbReference>
<proteinExistence type="inferred from homology"/>
<feature type="transmembrane region" description="Helical" evidence="6">
    <location>
        <begin position="212"/>
        <end position="231"/>
    </location>
</feature>
<dbReference type="PANTHER" id="PTHR10165">
    <property type="entry name" value="LIPID PHOSPHATE PHOSPHATASE"/>
    <property type="match status" value="1"/>
</dbReference>
<comment type="subcellular location">
    <subcellularLocation>
        <location evidence="1">Membrane</location>
        <topology evidence="1">Multi-pass membrane protein</topology>
    </subcellularLocation>
</comment>
<name>A0A6L2Q807_COPFO</name>
<dbReference type="SUPFAM" id="SSF48317">
    <property type="entry name" value="Acid phosphatase/Vanadium-dependent haloperoxidase"/>
    <property type="match status" value="1"/>
</dbReference>
<dbReference type="InterPro" id="IPR043216">
    <property type="entry name" value="PAP-like"/>
</dbReference>
<evidence type="ECO:0000256" key="6">
    <source>
        <dbReference type="SAM" id="Phobius"/>
    </source>
</evidence>
<evidence type="ECO:0000259" key="7">
    <source>
        <dbReference type="Pfam" id="PF01569"/>
    </source>
</evidence>
<dbReference type="FunCoup" id="A0A6L2Q807">
    <property type="interactions" value="252"/>
</dbReference>
<accession>A0A6L2Q807</accession>
<dbReference type="InParanoid" id="A0A6L2Q807"/>
<keyword evidence="4 6" id="KW-1133">Transmembrane helix</keyword>
<comment type="caution">
    <text evidence="8">The sequence shown here is derived from an EMBL/GenBank/DDBJ whole genome shotgun (WGS) entry which is preliminary data.</text>
</comment>
<keyword evidence="3 6" id="KW-0812">Transmembrane</keyword>
<keyword evidence="9" id="KW-1185">Reference proteome</keyword>
<evidence type="ECO:0000313" key="8">
    <source>
        <dbReference type="EMBL" id="GFG41041.1"/>
    </source>
</evidence>
<dbReference type="GO" id="GO:0006644">
    <property type="term" value="P:phospholipid metabolic process"/>
    <property type="evidence" value="ECO:0007669"/>
    <property type="project" value="UniProtKB-UniPathway"/>
</dbReference>
<keyword evidence="5 6" id="KW-0472">Membrane</keyword>
<feature type="transmembrane region" description="Helical" evidence="6">
    <location>
        <begin position="178"/>
        <end position="200"/>
    </location>
</feature>
<evidence type="ECO:0000256" key="2">
    <source>
        <dbReference type="ARBA" id="ARBA00008816"/>
    </source>
</evidence>
<feature type="domain" description="Phosphatidic acid phosphatase type 2/haloperoxidase" evidence="7">
    <location>
        <begin position="94"/>
        <end position="241"/>
    </location>
</feature>
<evidence type="ECO:0000256" key="1">
    <source>
        <dbReference type="ARBA" id="ARBA00004141"/>
    </source>
</evidence>
<sequence length="302" mass="34162">MSSVRDIEGSIWVEISVRAVLALIFIELEAATPFTREIQPDELWLYKNPRSESYVSTNVLWPLVFLTPTAVILFVFLFQKDRTDVSQAVLGCSLGLSLNGVFTDIMKLIVGRPRPDFFWRCFPDGEVNPELKCTGEESVINEGRKSFPSGHSSYMYCTDLPFTFLTVSHKSTKFKLDVINSLSLSVSFVSMGFIAFYLAGKLHIFSSVGRGKSWRLCAFLLPLSIALVVALSRTCDYHHHWQGEQGSPIEIQTPNTMDPDHLQHDCPATLVITEQYSSPTFVSFDFNSDKEEFGMRIRDYVI</sequence>
<evidence type="ECO:0000313" key="9">
    <source>
        <dbReference type="Proteomes" id="UP000502823"/>
    </source>
</evidence>
<dbReference type="OrthoDB" id="10030083at2759"/>
<organism evidence="8 9">
    <name type="scientific">Coptotermes formosanus</name>
    <name type="common">Formosan subterranean termite</name>
    <dbReference type="NCBI Taxonomy" id="36987"/>
    <lineage>
        <taxon>Eukaryota</taxon>
        <taxon>Metazoa</taxon>
        <taxon>Ecdysozoa</taxon>
        <taxon>Arthropoda</taxon>
        <taxon>Hexapoda</taxon>
        <taxon>Insecta</taxon>
        <taxon>Pterygota</taxon>
        <taxon>Neoptera</taxon>
        <taxon>Polyneoptera</taxon>
        <taxon>Dictyoptera</taxon>
        <taxon>Blattodea</taxon>
        <taxon>Blattoidea</taxon>
        <taxon>Termitoidae</taxon>
        <taxon>Rhinotermitidae</taxon>
        <taxon>Coptotermes</taxon>
    </lineage>
</organism>
<evidence type="ECO:0000256" key="3">
    <source>
        <dbReference type="ARBA" id="ARBA00022692"/>
    </source>
</evidence>
<dbReference type="GO" id="GO:0046839">
    <property type="term" value="P:phospholipid dephosphorylation"/>
    <property type="evidence" value="ECO:0007669"/>
    <property type="project" value="TreeGrafter"/>
</dbReference>
<dbReference type="InterPro" id="IPR000326">
    <property type="entry name" value="PAP2/HPO"/>
</dbReference>
<evidence type="ECO:0000256" key="5">
    <source>
        <dbReference type="ARBA" id="ARBA00023136"/>
    </source>
</evidence>
<reference evidence="9" key="1">
    <citation type="submission" date="2020-01" db="EMBL/GenBank/DDBJ databases">
        <title>Draft genome sequence of the Termite Coptotermes fromosanus.</title>
        <authorList>
            <person name="Itakura S."/>
            <person name="Yosikawa Y."/>
            <person name="Umezawa K."/>
        </authorList>
    </citation>
    <scope>NUCLEOTIDE SEQUENCE [LARGE SCALE GENOMIC DNA]</scope>
</reference>